<evidence type="ECO:0000313" key="2">
    <source>
        <dbReference type="Proteomes" id="UP000825002"/>
    </source>
</evidence>
<dbReference type="EMBL" id="JAIFTH010000062">
    <property type="protein sequence ID" value="KAG9510870.1"/>
    <property type="molecule type" value="Genomic_DNA"/>
</dbReference>
<protein>
    <submittedName>
        <fullName evidence="1">Uncharacterized protein</fullName>
    </submittedName>
</protein>
<keyword evidence="2" id="KW-1185">Reference proteome</keyword>
<dbReference type="InterPro" id="IPR016024">
    <property type="entry name" value="ARM-type_fold"/>
</dbReference>
<dbReference type="SUPFAM" id="SSF48371">
    <property type="entry name" value="ARM repeat"/>
    <property type="match status" value="1"/>
</dbReference>
<organism evidence="1 2">
    <name type="scientific">Fragariocoptes setiger</name>
    <dbReference type="NCBI Taxonomy" id="1670756"/>
    <lineage>
        <taxon>Eukaryota</taxon>
        <taxon>Metazoa</taxon>
        <taxon>Ecdysozoa</taxon>
        <taxon>Arthropoda</taxon>
        <taxon>Chelicerata</taxon>
        <taxon>Arachnida</taxon>
        <taxon>Acari</taxon>
        <taxon>Acariformes</taxon>
        <taxon>Trombidiformes</taxon>
        <taxon>Prostigmata</taxon>
        <taxon>Eupodina</taxon>
        <taxon>Eriophyoidea</taxon>
        <taxon>Phytoptidae</taxon>
        <taxon>Fragariocoptes</taxon>
    </lineage>
</organism>
<reference evidence="1 2" key="1">
    <citation type="submission" date="2020-10" db="EMBL/GenBank/DDBJ databases">
        <authorList>
            <person name="Klimov P.B."/>
            <person name="Dyachkov S.M."/>
            <person name="Chetverikov P.E."/>
        </authorList>
    </citation>
    <scope>NUCLEOTIDE SEQUENCE [LARGE SCALE GENOMIC DNA]</scope>
    <source>
        <strain evidence="1">BMOC 18-1129-001#AD2665</strain>
        <tissue evidence="1">Entire mites</tissue>
    </source>
</reference>
<accession>A0ABQ7SC94</accession>
<dbReference type="Proteomes" id="UP000825002">
    <property type="component" value="Unassembled WGS sequence"/>
</dbReference>
<name>A0ABQ7SC94_9ACAR</name>
<gene>
    <name evidence="1" type="ORF">GZH46_00572</name>
</gene>
<sequence length="295" mass="32855">MTDYGDLISFRQPAVSTSNNSSSREDNLVSMINCEFVGARVPLAATVPTAPAAVVVPATRKLRPVTQNDINTSVRPSRLPSKSPTLLKELREFINRVSADGQNYNKLLIHVTITTNNWIDEVDNVCDQTTDLIVSSSIVNQNFKKYGAQLCTHLYKNIKNPICKDLFKNGMVKSCQFWIRNLIARDSEVPQFYAEDLTVFLGEVFKSICDPVLGQALIALLKTILERPTEGRLISCTQVLNSCYVALETVDNNVLRVSDRTIPHILSQLTLAAYNLSGTSTAHSIVQEFLIKYRS</sequence>
<evidence type="ECO:0000313" key="1">
    <source>
        <dbReference type="EMBL" id="KAG9510870.1"/>
    </source>
</evidence>
<proteinExistence type="predicted"/>
<dbReference type="Gene3D" id="1.25.40.180">
    <property type="match status" value="1"/>
</dbReference>
<comment type="caution">
    <text evidence="1">The sequence shown here is derived from an EMBL/GenBank/DDBJ whole genome shotgun (WGS) entry which is preliminary data.</text>
</comment>